<keyword evidence="2" id="KW-1003">Cell membrane</keyword>
<dbReference type="CDD" id="cd12914">
    <property type="entry name" value="PDC1_DGC_like"/>
    <property type="match status" value="1"/>
</dbReference>
<dbReference type="EMBL" id="SWVK01000022">
    <property type="protein sequence ID" value="NFN36301.1"/>
    <property type="molecule type" value="Genomic_DNA"/>
</dbReference>
<dbReference type="Gene3D" id="6.10.340.10">
    <property type="match status" value="1"/>
</dbReference>
<protein>
    <submittedName>
        <fullName evidence="13">Methyl-accepting chemotaxis protein</fullName>
    </submittedName>
</protein>
<dbReference type="SMART" id="SM00283">
    <property type="entry name" value="MA"/>
    <property type="match status" value="1"/>
</dbReference>
<dbReference type="PANTHER" id="PTHR32089">
    <property type="entry name" value="METHYL-ACCEPTING CHEMOTAXIS PROTEIN MCPB"/>
    <property type="match status" value="1"/>
</dbReference>
<dbReference type="InterPro" id="IPR003660">
    <property type="entry name" value="HAMP_dom"/>
</dbReference>
<comment type="subcellular location">
    <subcellularLocation>
        <location evidence="1">Cell membrane</location>
        <topology evidence="1">Multi-pass membrane protein</topology>
    </subcellularLocation>
</comment>
<dbReference type="CDD" id="cd06225">
    <property type="entry name" value="HAMP"/>
    <property type="match status" value="1"/>
</dbReference>
<dbReference type="InterPro" id="IPR029151">
    <property type="entry name" value="Sensor-like_sf"/>
</dbReference>
<comment type="similarity">
    <text evidence="8">Belongs to the methyl-accepting chemotaxis (MCP) protein family.</text>
</comment>
<dbReference type="GO" id="GO:0007165">
    <property type="term" value="P:signal transduction"/>
    <property type="evidence" value="ECO:0007669"/>
    <property type="project" value="UniProtKB-KW"/>
</dbReference>
<dbReference type="SMART" id="SM00304">
    <property type="entry name" value="HAMP"/>
    <property type="match status" value="2"/>
</dbReference>
<evidence type="ECO:0000313" key="14">
    <source>
        <dbReference type="EMBL" id="NFN36301.1"/>
    </source>
</evidence>
<evidence type="ECO:0000256" key="1">
    <source>
        <dbReference type="ARBA" id="ARBA00004651"/>
    </source>
</evidence>
<name>A0A0L9YBW8_CLOBO</name>
<dbReference type="Pfam" id="PF00015">
    <property type="entry name" value="MCPsignal"/>
    <property type="match status" value="1"/>
</dbReference>
<dbReference type="Gene3D" id="1.10.287.950">
    <property type="entry name" value="Methyl-accepting chemotaxis protein"/>
    <property type="match status" value="1"/>
</dbReference>
<evidence type="ECO:0000256" key="7">
    <source>
        <dbReference type="ARBA" id="ARBA00023224"/>
    </source>
</evidence>
<evidence type="ECO:0000256" key="10">
    <source>
        <dbReference type="SAM" id="Phobius"/>
    </source>
</evidence>
<dbReference type="PROSITE" id="PS50111">
    <property type="entry name" value="CHEMOTAXIS_TRANSDUC_2"/>
    <property type="match status" value="1"/>
</dbReference>
<dbReference type="Gene3D" id="3.30.450.20">
    <property type="entry name" value="PAS domain"/>
    <property type="match status" value="1"/>
</dbReference>
<evidence type="ECO:0000256" key="6">
    <source>
        <dbReference type="ARBA" id="ARBA00023136"/>
    </source>
</evidence>
<proteinExistence type="inferred from homology"/>
<feature type="domain" description="HAMP" evidence="12">
    <location>
        <begin position="321"/>
        <end position="374"/>
    </location>
</feature>
<sequence>MQTSSVTQWLSGLKKIQSKLMIIVSIILIISSTLSSSIIFKFLGNELFKGRLKNFQSETRGISTTIENLLDKELAELNQFIYDDDFIDFTNVDTESLKNANSDSSQTQRKLNTLLKEYSNNDSLETVYFLNKDGLIIAASDDKALFTDVSSREYFTTINNGEKSYISNIIKSNETGNYINVLSRGLYDDNGNLIGVICKDIVSNIYTSILSGYNHDRFNVSLTDKEGSIIYDKDKNLIGNLTEIDNSSNEKFDETKTIYYSHNEEPKVAMCNKIKNSDWTVYSSAYISDIKGPIKKAAKWVTLLSVLILMVMLTITKFLAKKFSVPIQNLTKHMEIVSKGNLSLEIKGIDTGDEIEELAYSINTTIKNLSSMLKEIKGSIHTVNYNSQNLAAINEEVSASNSEITQAVSGIAEKICTVAEKSQECENITKNLDLAINDLKSNNIDMNTQSNEVINSIEQSSDKINSLIKSKLDSVESFNELKDTIEGLFSGINNISNFLNIISNIAEQTNLLSLNAAIEAARAGEAGLGFSVVAEQIRSLSHETQTATKSINSIIKNIDSLVLNTKSTLHNTEKINVEEKQAFENMNNAFNDMQEILNKMVLTSSEIYKNINIVSNEKGHVLDAIIDVANSSEQIAAISEEVNASVIEQANTFQTVNHSAEELKNMAETLNNEVDVFIV</sequence>
<dbReference type="SUPFAM" id="SSF58104">
    <property type="entry name" value="Methyl-accepting chemotaxis protein (MCP) signaling domain"/>
    <property type="match status" value="1"/>
</dbReference>
<dbReference type="SUPFAM" id="SSF103190">
    <property type="entry name" value="Sensory domain-like"/>
    <property type="match status" value="1"/>
</dbReference>
<dbReference type="GO" id="GO:0005886">
    <property type="term" value="C:plasma membrane"/>
    <property type="evidence" value="ECO:0007669"/>
    <property type="project" value="UniProtKB-SubCell"/>
</dbReference>
<dbReference type="Proteomes" id="UP000476820">
    <property type="component" value="Unassembled WGS sequence"/>
</dbReference>
<evidence type="ECO:0000256" key="5">
    <source>
        <dbReference type="ARBA" id="ARBA00022989"/>
    </source>
</evidence>
<evidence type="ECO:0000259" key="11">
    <source>
        <dbReference type="PROSITE" id="PS50111"/>
    </source>
</evidence>
<dbReference type="Pfam" id="PF02743">
    <property type="entry name" value="dCache_1"/>
    <property type="match status" value="1"/>
</dbReference>
<dbReference type="InterPro" id="IPR004089">
    <property type="entry name" value="MCPsignal_dom"/>
</dbReference>
<dbReference type="OrthoDB" id="1938307at2"/>
<evidence type="ECO:0000256" key="2">
    <source>
        <dbReference type="ARBA" id="ARBA00022475"/>
    </source>
</evidence>
<feature type="domain" description="Methyl-accepting transducer" evidence="11">
    <location>
        <begin position="393"/>
        <end position="650"/>
    </location>
</feature>
<dbReference type="Pfam" id="PF00672">
    <property type="entry name" value="HAMP"/>
    <property type="match status" value="1"/>
</dbReference>
<keyword evidence="5 10" id="KW-1133">Transmembrane helix</keyword>
<gene>
    <name evidence="13" type="ORF">FC774_15945</name>
    <name evidence="14" type="ORF">FDB51_14485</name>
</gene>
<evidence type="ECO:0000313" key="16">
    <source>
        <dbReference type="Proteomes" id="UP000476820"/>
    </source>
</evidence>
<dbReference type="Proteomes" id="UP000473681">
    <property type="component" value="Unassembled WGS sequence"/>
</dbReference>
<evidence type="ECO:0000313" key="15">
    <source>
        <dbReference type="Proteomes" id="UP000473681"/>
    </source>
</evidence>
<dbReference type="RefSeq" id="WP_012451184.1">
    <property type="nucleotide sequence ID" value="NZ_CP010520.1"/>
</dbReference>
<keyword evidence="6 10" id="KW-0472">Membrane</keyword>
<dbReference type="PROSITE" id="PS50885">
    <property type="entry name" value="HAMP"/>
    <property type="match status" value="1"/>
</dbReference>
<evidence type="ECO:0000256" key="3">
    <source>
        <dbReference type="ARBA" id="ARBA00022500"/>
    </source>
</evidence>
<evidence type="ECO:0000313" key="13">
    <source>
        <dbReference type="EMBL" id="NFF89344.1"/>
    </source>
</evidence>
<dbReference type="GO" id="GO:0006935">
    <property type="term" value="P:chemotaxis"/>
    <property type="evidence" value="ECO:0007669"/>
    <property type="project" value="UniProtKB-KW"/>
</dbReference>
<reference evidence="15 16" key="1">
    <citation type="submission" date="2019-04" db="EMBL/GenBank/DDBJ databases">
        <title>Genome sequencing of Clostridium botulinum Groups I-IV and Clostridium butyricum.</title>
        <authorList>
            <person name="Brunt J."/>
            <person name="Van Vliet A.H.M."/>
            <person name="Stringer S.C."/>
            <person name="Carter A.T."/>
            <person name="Peck M.W."/>
        </authorList>
    </citation>
    <scope>NUCLEOTIDE SEQUENCE [LARGE SCALE GENOMIC DNA]</scope>
    <source>
        <strain evidence="13 16">1605</strain>
        <strain evidence="14 15">CB-K-33E</strain>
    </source>
</reference>
<organism evidence="13 16">
    <name type="scientific">Clostridium botulinum</name>
    <dbReference type="NCBI Taxonomy" id="1491"/>
    <lineage>
        <taxon>Bacteria</taxon>
        <taxon>Bacillati</taxon>
        <taxon>Bacillota</taxon>
        <taxon>Clostridia</taxon>
        <taxon>Eubacteriales</taxon>
        <taxon>Clostridiaceae</taxon>
        <taxon>Clostridium</taxon>
    </lineage>
</organism>
<dbReference type="PANTHER" id="PTHR32089:SF112">
    <property type="entry name" value="LYSOZYME-LIKE PROTEIN-RELATED"/>
    <property type="match status" value="1"/>
</dbReference>
<evidence type="ECO:0000256" key="4">
    <source>
        <dbReference type="ARBA" id="ARBA00022692"/>
    </source>
</evidence>
<comment type="caution">
    <text evidence="13">The sequence shown here is derived from an EMBL/GenBank/DDBJ whole genome shotgun (WGS) entry which is preliminary data.</text>
</comment>
<evidence type="ECO:0000256" key="9">
    <source>
        <dbReference type="PROSITE-ProRule" id="PRU00284"/>
    </source>
</evidence>
<dbReference type="AlphaFoldDB" id="A0A0L9YBW8"/>
<keyword evidence="4 10" id="KW-0812">Transmembrane</keyword>
<dbReference type="EMBL" id="SWOV01000062">
    <property type="protein sequence ID" value="NFF89344.1"/>
    <property type="molecule type" value="Genomic_DNA"/>
</dbReference>
<evidence type="ECO:0000259" key="12">
    <source>
        <dbReference type="PROSITE" id="PS50885"/>
    </source>
</evidence>
<keyword evidence="3" id="KW-0145">Chemotaxis</keyword>
<keyword evidence="7 9" id="KW-0807">Transducer</keyword>
<evidence type="ECO:0000256" key="8">
    <source>
        <dbReference type="ARBA" id="ARBA00029447"/>
    </source>
</evidence>
<dbReference type="InterPro" id="IPR033479">
    <property type="entry name" value="dCache_1"/>
</dbReference>
<feature type="transmembrane region" description="Helical" evidence="10">
    <location>
        <begin position="20"/>
        <end position="43"/>
    </location>
</feature>
<accession>A0A0L9YBW8</accession>